<comment type="caution">
    <text evidence="1">The sequence shown here is derived from an EMBL/GenBank/DDBJ whole genome shotgun (WGS) entry which is preliminary data.</text>
</comment>
<dbReference type="EMBL" id="JBDPGJ010000062">
    <property type="protein sequence ID" value="MEX0409847.1"/>
    <property type="molecule type" value="Genomic_DNA"/>
</dbReference>
<feature type="non-terminal residue" evidence="1">
    <location>
        <position position="1"/>
    </location>
</feature>
<keyword evidence="2" id="KW-1185">Reference proteome</keyword>
<dbReference type="Proteomes" id="UP001556692">
    <property type="component" value="Unassembled WGS sequence"/>
</dbReference>
<evidence type="ECO:0000313" key="1">
    <source>
        <dbReference type="EMBL" id="MEX0409847.1"/>
    </source>
</evidence>
<feature type="non-terminal residue" evidence="1">
    <location>
        <position position="84"/>
    </location>
</feature>
<name>A0ABV3SSQ0_9HYPH</name>
<evidence type="ECO:0008006" key="3">
    <source>
        <dbReference type="Google" id="ProtNLM"/>
    </source>
</evidence>
<gene>
    <name evidence="1" type="ORF">ABGN05_30020</name>
</gene>
<evidence type="ECO:0000313" key="2">
    <source>
        <dbReference type="Proteomes" id="UP001556692"/>
    </source>
</evidence>
<dbReference type="RefSeq" id="WP_367957756.1">
    <property type="nucleotide sequence ID" value="NZ_JBDPGJ010000062.1"/>
</dbReference>
<reference evidence="1 2" key="1">
    <citation type="submission" date="2024-05" db="EMBL/GenBank/DDBJ databases">
        <authorList>
            <person name="Jiang F."/>
        </authorList>
    </citation>
    <scope>NUCLEOTIDE SEQUENCE [LARGE SCALE GENOMIC DNA]</scope>
    <source>
        <strain evidence="1 2">LZ166</strain>
    </source>
</reference>
<protein>
    <recommendedName>
        <fullName evidence="3">Endo-1,4-beta-xylanase</fullName>
    </recommendedName>
</protein>
<sequence>SSATFIWTTGSGVSQYWLYVGSTGVGSYNIYQASQGTSTSKTVSGLPSSGTIYVRLWSYISGSWQWNDYTYKAGGGTKAVMTSP</sequence>
<organism evidence="1 2">
    <name type="scientific">Aquibium pacificus</name>
    <dbReference type="NCBI Taxonomy" id="3153579"/>
    <lineage>
        <taxon>Bacteria</taxon>
        <taxon>Pseudomonadati</taxon>
        <taxon>Pseudomonadota</taxon>
        <taxon>Alphaproteobacteria</taxon>
        <taxon>Hyphomicrobiales</taxon>
        <taxon>Phyllobacteriaceae</taxon>
        <taxon>Aquibium</taxon>
    </lineage>
</organism>
<accession>A0ABV3SSQ0</accession>
<proteinExistence type="predicted"/>